<dbReference type="GO" id="GO:0036503">
    <property type="term" value="P:ERAD pathway"/>
    <property type="evidence" value="ECO:0007669"/>
    <property type="project" value="UniProtKB-ARBA"/>
</dbReference>
<dbReference type="WBParaSite" id="ECPE_0001312401-mRNA-1">
    <property type="protein sequence ID" value="ECPE_0001312401-mRNA-1"/>
    <property type="gene ID" value="ECPE_0001312401"/>
</dbReference>
<comment type="similarity">
    <text evidence="2 7">Belongs to the derlin family.</text>
</comment>
<dbReference type="InterPro" id="IPR007599">
    <property type="entry name" value="DER1"/>
</dbReference>
<comment type="function">
    <text evidence="7">May be involved in the degradation of misfolded endoplasmic reticulum (ER) luminal proteins.</text>
</comment>
<evidence type="ECO:0000256" key="7">
    <source>
        <dbReference type="RuleBase" id="RU363059"/>
    </source>
</evidence>
<organism evidence="10">
    <name type="scientific">Echinostoma caproni</name>
    <dbReference type="NCBI Taxonomy" id="27848"/>
    <lineage>
        <taxon>Eukaryota</taxon>
        <taxon>Metazoa</taxon>
        <taxon>Spiralia</taxon>
        <taxon>Lophotrochozoa</taxon>
        <taxon>Platyhelminthes</taxon>
        <taxon>Trematoda</taxon>
        <taxon>Digenea</taxon>
        <taxon>Plagiorchiida</taxon>
        <taxon>Echinostomata</taxon>
        <taxon>Echinostomatoidea</taxon>
        <taxon>Echinostomatidae</taxon>
        <taxon>Echinostoma</taxon>
    </lineage>
</organism>
<feature type="transmembrane region" description="Helical" evidence="7">
    <location>
        <begin position="97"/>
        <end position="130"/>
    </location>
</feature>
<dbReference type="FunFam" id="1.20.1540.10:FF:000016">
    <property type="entry name" value="Derlin"/>
    <property type="match status" value="1"/>
</dbReference>
<evidence type="ECO:0000313" key="8">
    <source>
        <dbReference type="EMBL" id="VDP90358.1"/>
    </source>
</evidence>
<accession>A0A183B1K1</accession>
<feature type="transmembrane region" description="Helical" evidence="7">
    <location>
        <begin position="151"/>
        <end position="181"/>
    </location>
</feature>
<dbReference type="SUPFAM" id="SSF144091">
    <property type="entry name" value="Rhomboid-like"/>
    <property type="match status" value="1"/>
</dbReference>
<keyword evidence="6 7" id="KW-0472">Membrane</keyword>
<keyword evidence="5 7" id="KW-1133">Transmembrane helix</keyword>
<dbReference type="InterPro" id="IPR035952">
    <property type="entry name" value="Rhomboid-like_sf"/>
</dbReference>
<dbReference type="Pfam" id="PF04511">
    <property type="entry name" value="DER1"/>
    <property type="match status" value="1"/>
</dbReference>
<dbReference type="AlphaFoldDB" id="A0A183B1K1"/>
<feature type="transmembrane region" description="Helical" evidence="7">
    <location>
        <begin position="52"/>
        <end position="77"/>
    </location>
</feature>
<dbReference type="Gene3D" id="1.20.1540.10">
    <property type="entry name" value="Rhomboid-like"/>
    <property type="match status" value="1"/>
</dbReference>
<keyword evidence="4 7" id="KW-0256">Endoplasmic reticulum</keyword>
<keyword evidence="9" id="KW-1185">Reference proteome</keyword>
<name>A0A183B1K1_9TREM</name>
<dbReference type="PANTHER" id="PTHR11009">
    <property type="entry name" value="DER1-LIKE PROTEIN, DERLIN"/>
    <property type="match status" value="1"/>
</dbReference>
<proteinExistence type="inferred from homology"/>
<keyword evidence="3 7" id="KW-0812">Transmembrane</keyword>
<dbReference type="OrthoDB" id="1716531at2759"/>
<dbReference type="GO" id="GO:0005789">
    <property type="term" value="C:endoplasmic reticulum membrane"/>
    <property type="evidence" value="ECO:0007669"/>
    <property type="project" value="UniProtKB-SubCell"/>
</dbReference>
<evidence type="ECO:0000313" key="10">
    <source>
        <dbReference type="WBParaSite" id="ECPE_0001312401-mRNA-1"/>
    </source>
</evidence>
<evidence type="ECO:0000256" key="2">
    <source>
        <dbReference type="ARBA" id="ARBA00008917"/>
    </source>
</evidence>
<feature type="transmembrane region" description="Helical" evidence="7">
    <location>
        <begin position="16"/>
        <end position="40"/>
    </location>
</feature>
<protein>
    <recommendedName>
        <fullName evidence="7">Derlin</fullName>
    </recommendedName>
</protein>
<evidence type="ECO:0000256" key="4">
    <source>
        <dbReference type="ARBA" id="ARBA00022824"/>
    </source>
</evidence>
<evidence type="ECO:0000256" key="1">
    <source>
        <dbReference type="ARBA" id="ARBA00004477"/>
    </source>
</evidence>
<evidence type="ECO:0000256" key="5">
    <source>
        <dbReference type="ARBA" id="ARBA00022989"/>
    </source>
</evidence>
<gene>
    <name evidence="8" type="ORF">ECPE_LOCUS13086</name>
</gene>
<reference evidence="10" key="1">
    <citation type="submission" date="2016-06" db="UniProtKB">
        <authorList>
            <consortium name="WormBaseParasite"/>
        </authorList>
    </citation>
    <scope>IDENTIFICATION</scope>
</reference>
<dbReference type="EMBL" id="UZAN01054275">
    <property type="protein sequence ID" value="VDP90358.1"/>
    <property type="molecule type" value="Genomic_DNA"/>
</dbReference>
<evidence type="ECO:0000256" key="6">
    <source>
        <dbReference type="ARBA" id="ARBA00023136"/>
    </source>
</evidence>
<reference evidence="8 9" key="2">
    <citation type="submission" date="2018-11" db="EMBL/GenBank/DDBJ databases">
        <authorList>
            <consortium name="Pathogen Informatics"/>
        </authorList>
    </citation>
    <scope>NUCLEOTIDE SEQUENCE [LARGE SCALE GENOMIC DNA]</scope>
    <source>
        <strain evidence="8 9">Egypt</strain>
    </source>
</reference>
<dbReference type="Proteomes" id="UP000272942">
    <property type="component" value="Unassembled WGS sequence"/>
</dbReference>
<evidence type="ECO:0000256" key="3">
    <source>
        <dbReference type="ARBA" id="ARBA00022692"/>
    </source>
</evidence>
<sequence length="235" mass="27484">MDVVSREIANTPPVTAAYIATCIFLTFGVQLNILTPFQLYFNPSLIFSKFQIWRLITCFCFFGTFNFNFLFNILFAYRYCRMLEETWYGTRTADFVMMFLFCGTLTCIIAAFVHMIFLSHVLTMMLVYVWSRRNPFVRLNIFGVLDVNAPYLPWVFLAFAFLLGNNMMTDLIGIAVGHMYFFLEDVFPNQSNGFRILRTPNFMKTLFNRRPRDEYQTLPEAQRPGGFQWGDGGQQ</sequence>
<evidence type="ECO:0000313" key="9">
    <source>
        <dbReference type="Proteomes" id="UP000272942"/>
    </source>
</evidence>
<comment type="subcellular location">
    <subcellularLocation>
        <location evidence="1 7">Endoplasmic reticulum membrane</location>
        <topology evidence="1 7">Multi-pass membrane protein</topology>
    </subcellularLocation>
</comment>